<reference evidence="2" key="1">
    <citation type="submission" date="2020-05" db="EMBL/GenBank/DDBJ databases">
        <title>WGS assembly of Panicum virgatum.</title>
        <authorList>
            <person name="Lovell J.T."/>
            <person name="Jenkins J."/>
            <person name="Shu S."/>
            <person name="Juenger T.E."/>
            <person name="Schmutz J."/>
        </authorList>
    </citation>
    <scope>NUCLEOTIDE SEQUENCE</scope>
    <source>
        <strain evidence="2">AP13</strain>
    </source>
</reference>
<name>A0A8T0VJ97_PANVG</name>
<keyword evidence="3" id="KW-1185">Reference proteome</keyword>
<evidence type="ECO:0000313" key="3">
    <source>
        <dbReference type="Proteomes" id="UP000823388"/>
    </source>
</evidence>
<organism evidence="2 3">
    <name type="scientific">Panicum virgatum</name>
    <name type="common">Blackwell switchgrass</name>
    <dbReference type="NCBI Taxonomy" id="38727"/>
    <lineage>
        <taxon>Eukaryota</taxon>
        <taxon>Viridiplantae</taxon>
        <taxon>Streptophyta</taxon>
        <taxon>Embryophyta</taxon>
        <taxon>Tracheophyta</taxon>
        <taxon>Spermatophyta</taxon>
        <taxon>Magnoliopsida</taxon>
        <taxon>Liliopsida</taxon>
        <taxon>Poales</taxon>
        <taxon>Poaceae</taxon>
        <taxon>PACMAD clade</taxon>
        <taxon>Panicoideae</taxon>
        <taxon>Panicodae</taxon>
        <taxon>Paniceae</taxon>
        <taxon>Panicinae</taxon>
        <taxon>Panicum</taxon>
        <taxon>Panicum sect. Hiantes</taxon>
    </lineage>
</organism>
<feature type="compositionally biased region" description="Low complexity" evidence="1">
    <location>
        <begin position="127"/>
        <end position="146"/>
    </location>
</feature>
<feature type="region of interest" description="Disordered" evidence="1">
    <location>
        <begin position="91"/>
        <end position="166"/>
    </location>
</feature>
<dbReference type="Pfam" id="PF14009">
    <property type="entry name" value="PADRE"/>
    <property type="match status" value="1"/>
</dbReference>
<dbReference type="AlphaFoldDB" id="A0A8T0VJ97"/>
<dbReference type="EMBL" id="CM029040">
    <property type="protein sequence ID" value="KAG2634888.1"/>
    <property type="molecule type" value="Genomic_DNA"/>
</dbReference>
<evidence type="ECO:0000256" key="1">
    <source>
        <dbReference type="SAM" id="MobiDB-lite"/>
    </source>
</evidence>
<protein>
    <submittedName>
        <fullName evidence="2">Uncharacterized protein</fullName>
    </submittedName>
</protein>
<dbReference type="InterPro" id="IPR025322">
    <property type="entry name" value="PADRE_dom"/>
</dbReference>
<comment type="caution">
    <text evidence="2">The sequence shown here is derived from an EMBL/GenBank/DDBJ whole genome shotgun (WGS) entry which is preliminary data.</text>
</comment>
<proteinExistence type="predicted"/>
<evidence type="ECO:0000313" key="2">
    <source>
        <dbReference type="EMBL" id="KAG2634888.1"/>
    </source>
</evidence>
<dbReference type="Proteomes" id="UP000823388">
    <property type="component" value="Chromosome 2N"/>
</dbReference>
<sequence length="166" mass="17180">MAPSWELRSTSTRTMPALGADELLRRRQTYFVLPVGMLGRPLASADMAALAVRASDALAAKARMARAAGTARRGLTEAAAERLEAAEAELPGCGGWSLGRRRASMEGGGAEPRRQGRAAGRSLASTGSTAASRQAGRGGAARPSRAGRGGAARSGRKEREDGPSHR</sequence>
<accession>A0A8T0VJ97</accession>
<gene>
    <name evidence="2" type="ORF">PVAP13_2NG324303</name>
</gene>
<feature type="compositionally biased region" description="Basic and acidic residues" evidence="1">
    <location>
        <begin position="155"/>
        <end position="166"/>
    </location>
</feature>